<keyword evidence="1" id="KW-0732">Signal</keyword>
<organism evidence="2 3">
    <name type="scientific">Pseudomonas izuensis</name>
    <dbReference type="NCBI Taxonomy" id="2684212"/>
    <lineage>
        <taxon>Bacteria</taxon>
        <taxon>Pseudomonadati</taxon>
        <taxon>Pseudomonadota</taxon>
        <taxon>Gammaproteobacteria</taxon>
        <taxon>Pseudomonadales</taxon>
        <taxon>Pseudomonadaceae</taxon>
        <taxon>Pseudomonas</taxon>
    </lineage>
</organism>
<reference evidence="2 3" key="1">
    <citation type="submission" date="2016-04" db="EMBL/GenBank/DDBJ databases">
        <title>Complete genome sequence of Pseudomonas sp. LAB-08 isolated from TCE contaminated aquifer soil.</title>
        <authorList>
            <person name="Dohra H."/>
            <person name="Suzuki K."/>
            <person name="Fatma A."/>
            <person name="Inuzuka Y."/>
            <person name="Honjo M."/>
            <person name="Tashiro Y."/>
            <person name="Futamata H."/>
        </authorList>
    </citation>
    <scope>NUCLEOTIDE SEQUENCE [LARGE SCALE GENOMIC DNA]</scope>
    <source>
        <strain evidence="2 3">LAB-08</strain>
    </source>
</reference>
<feature type="chain" id="PRO_5047356797" description="Outer membrane protein beta-barrel domain-containing protein" evidence="1">
    <location>
        <begin position="25"/>
        <end position="248"/>
    </location>
</feature>
<keyword evidence="3" id="KW-1185">Reference proteome</keyword>
<sequence length="248" mass="27657">MKRTNLAAVVTTLIAGTLPTLSYAASPTEPVFAFGLLGSYSVLEFKGHKSTNTEHMPEGGLFLNVGNKITAQSGLVYQAEFSGQYSEKQNQKVKDAQADLDLGWRMALDTRNFIDILLGAGYKWNRFHPDSNKYDIDLTSRTPFAKAAIGYNHQFSTSTLRLEAGIRKFINGDSQLKLHGVNSENLDVKDSSNPFVELSVLFNRQGSIPLIASLYYNRFKYDLEGQFAVTDLDKQTRDEYGVKLGFVF</sequence>
<proteinExistence type="predicted"/>
<dbReference type="RefSeq" id="WP_096512088.1">
    <property type="nucleotide sequence ID" value="NZ_AP017423.2"/>
</dbReference>
<gene>
    <name evidence="2" type="ORF">LAB08_R22950</name>
</gene>
<name>A0ABM7RR18_9PSED</name>
<evidence type="ECO:0000313" key="3">
    <source>
        <dbReference type="Proteomes" id="UP000218595"/>
    </source>
</evidence>
<evidence type="ECO:0000256" key="1">
    <source>
        <dbReference type="SAM" id="SignalP"/>
    </source>
</evidence>
<dbReference type="Proteomes" id="UP000218595">
    <property type="component" value="Chromosome"/>
</dbReference>
<accession>A0ABM7RR18</accession>
<evidence type="ECO:0000313" key="2">
    <source>
        <dbReference type="EMBL" id="BCX67659.1"/>
    </source>
</evidence>
<evidence type="ECO:0008006" key="4">
    <source>
        <dbReference type="Google" id="ProtNLM"/>
    </source>
</evidence>
<feature type="signal peptide" evidence="1">
    <location>
        <begin position="1"/>
        <end position="24"/>
    </location>
</feature>
<dbReference type="EMBL" id="AP017423">
    <property type="protein sequence ID" value="BCX67659.1"/>
    <property type="molecule type" value="Genomic_DNA"/>
</dbReference>
<protein>
    <recommendedName>
        <fullName evidence="4">Outer membrane protein beta-barrel domain-containing protein</fullName>
    </recommendedName>
</protein>